<accession>A0AAJ2S7N3</accession>
<dbReference type="Proteomes" id="UP001282336">
    <property type="component" value="Unassembled WGS sequence"/>
</dbReference>
<evidence type="ECO:0008006" key="3">
    <source>
        <dbReference type="Google" id="ProtNLM"/>
    </source>
</evidence>
<dbReference type="RefSeq" id="WP_319630430.1">
    <property type="nucleotide sequence ID" value="NZ_JAWXRB010000045.1"/>
</dbReference>
<proteinExistence type="predicted"/>
<dbReference type="AlphaFoldDB" id="A0AAJ2S7N3"/>
<sequence>MYKGFTAGLLSVGLLTGCAAQTENQYSDSLIAAGEKAIDSTRQLQRSEQIIANSYRLFIYASAPECFSQSLEKTSVIYLDASNTEGKLCTEGRITDSPLDLPAFDHTQWVKDEALILEALLHYVSALVEAKTLTPGQQQRYFDKAVQNLKQVVAQCEAGQLTANDGLEQSARSLYTAIKNIQDEERKASQTRAVILENADNIQCTIVAMEKSNYLRVGRYINWRKNMTAVHSMVISSSAGRSRSYSDTLNFERDYQNLLSSISTVSRTLPVEKYTQVKCGEDIDYAAYAQLPQNSALENLRKSQADIINIYNGNCDQSCEQKQRQNLIDGFKATGKIVKELVESVTVFI</sequence>
<reference evidence="1" key="1">
    <citation type="submission" date="2023-11" db="EMBL/GenBank/DDBJ databases">
        <title>Scandinavium wanjuensis sp. nov., isolated from lettuce South Korea.</title>
        <authorList>
            <person name="Park J."/>
            <person name="Park S."/>
            <person name="Oh K.K."/>
            <person name="Cho G.S."/>
            <person name="Franz C.M.A.P."/>
        </authorList>
    </citation>
    <scope>NUCLEOTIDE SEQUENCE</scope>
    <source>
        <strain evidence="1">V105_12</strain>
    </source>
</reference>
<dbReference type="PROSITE" id="PS51257">
    <property type="entry name" value="PROKAR_LIPOPROTEIN"/>
    <property type="match status" value="1"/>
</dbReference>
<protein>
    <recommendedName>
        <fullName evidence="3">Lipoprotein</fullName>
    </recommendedName>
</protein>
<evidence type="ECO:0000313" key="1">
    <source>
        <dbReference type="EMBL" id="MDX6034007.1"/>
    </source>
</evidence>
<dbReference type="EMBL" id="JAWXRC010000042">
    <property type="protein sequence ID" value="MDX6034007.1"/>
    <property type="molecule type" value="Genomic_DNA"/>
</dbReference>
<comment type="caution">
    <text evidence="1">The sequence shown here is derived from an EMBL/GenBank/DDBJ whole genome shotgun (WGS) entry which is preliminary data.</text>
</comment>
<evidence type="ECO:0000313" key="2">
    <source>
        <dbReference type="Proteomes" id="UP001282336"/>
    </source>
</evidence>
<gene>
    <name evidence="1" type="ORF">SIL20_21115</name>
</gene>
<organism evidence="1 2">
    <name type="scientific">Scandinavium lactucae</name>
    <dbReference type="NCBI Taxonomy" id="3095028"/>
    <lineage>
        <taxon>Bacteria</taxon>
        <taxon>Pseudomonadati</taxon>
        <taxon>Pseudomonadota</taxon>
        <taxon>Gammaproteobacteria</taxon>
        <taxon>Enterobacterales</taxon>
        <taxon>Enterobacteriaceae</taxon>
        <taxon>Scandinavium</taxon>
    </lineage>
</organism>
<name>A0AAJ2S7N3_9ENTR</name>